<gene>
    <name evidence="6" type="ORF">GC106_54580</name>
</gene>
<dbReference type="InterPro" id="IPR050367">
    <property type="entry name" value="APC_superfamily"/>
</dbReference>
<keyword evidence="7" id="KW-1185">Reference proteome</keyword>
<protein>
    <submittedName>
        <fullName evidence="6">Amino acid transporter</fullName>
    </submittedName>
</protein>
<keyword evidence="4 5" id="KW-0472">Membrane</keyword>
<evidence type="ECO:0000256" key="4">
    <source>
        <dbReference type="ARBA" id="ARBA00023136"/>
    </source>
</evidence>
<feature type="transmembrane region" description="Helical" evidence="5">
    <location>
        <begin position="229"/>
        <end position="253"/>
    </location>
</feature>
<feature type="transmembrane region" description="Helical" evidence="5">
    <location>
        <begin position="327"/>
        <end position="346"/>
    </location>
</feature>
<evidence type="ECO:0000256" key="3">
    <source>
        <dbReference type="ARBA" id="ARBA00022989"/>
    </source>
</evidence>
<sequence length="427" mass="43286">MLFHHTGPVCHCVPVRQAVPDRRKATAGVVPGLSAMLGAGLLAAIAPAAAAAGTWLLAGAVIAFLTALCGAFSTSDQSRRFVGVGGGYLYTRHQLGVLPGRMAGSTVLVGRIVAGAAIAGTFGVYVVPQHPVVAAIAVSLVAMLADALGMRPSRGVMIAVLVITLAGLALFVAVSFAIAPPPALPLPPDIAGKDDPGGLLTAAGLMFFGFLGFERVTSSSQQEYTVRQMRVAIPVMLVGALVAALAVGGAALYQLGGPRLALSPAPLLDALAAADAQLLQPLMSGVAGIATLFGLLLAIGSIRRTLSAMAEFSDVPPSLAIVGERGVSAPAAVISGLAVAMAAALLNPPQAIGVSACLLLFYYAFTNASARLLMPAERAWPRRAACFGLGFSVLVGMNMSVKYLVVVVLVMVVGCLAGAVTSRYARN</sequence>
<evidence type="ECO:0000256" key="2">
    <source>
        <dbReference type="ARBA" id="ARBA00022692"/>
    </source>
</evidence>
<dbReference type="Proteomes" id="UP000763557">
    <property type="component" value="Unassembled WGS sequence"/>
</dbReference>
<feature type="transmembrane region" description="Helical" evidence="5">
    <location>
        <begin position="108"/>
        <end position="126"/>
    </location>
</feature>
<feature type="transmembrane region" description="Helical" evidence="5">
    <location>
        <begin position="403"/>
        <end position="425"/>
    </location>
</feature>
<name>A0ABX2FA73_9PSEU</name>
<evidence type="ECO:0000256" key="1">
    <source>
        <dbReference type="ARBA" id="ARBA00004141"/>
    </source>
</evidence>
<feature type="transmembrane region" description="Helical" evidence="5">
    <location>
        <begin position="278"/>
        <end position="299"/>
    </location>
</feature>
<evidence type="ECO:0000313" key="7">
    <source>
        <dbReference type="Proteomes" id="UP000763557"/>
    </source>
</evidence>
<comment type="subcellular location">
    <subcellularLocation>
        <location evidence="1">Membrane</location>
        <topology evidence="1">Multi-pass membrane protein</topology>
    </subcellularLocation>
</comment>
<organism evidence="6 7">
    <name type="scientific">Kibdelosporangium persicum</name>
    <dbReference type="NCBI Taxonomy" id="2698649"/>
    <lineage>
        <taxon>Bacteria</taxon>
        <taxon>Bacillati</taxon>
        <taxon>Actinomycetota</taxon>
        <taxon>Actinomycetes</taxon>
        <taxon>Pseudonocardiales</taxon>
        <taxon>Pseudonocardiaceae</taxon>
        <taxon>Kibdelosporangium</taxon>
    </lineage>
</organism>
<dbReference type="EMBL" id="JAAATY010000018">
    <property type="protein sequence ID" value="NRN68217.1"/>
    <property type="molecule type" value="Genomic_DNA"/>
</dbReference>
<feature type="transmembrane region" description="Helical" evidence="5">
    <location>
        <begin position="25"/>
        <end position="46"/>
    </location>
</feature>
<feature type="transmembrane region" description="Helical" evidence="5">
    <location>
        <begin position="199"/>
        <end position="217"/>
    </location>
</feature>
<accession>A0ABX2FA73</accession>
<evidence type="ECO:0000313" key="6">
    <source>
        <dbReference type="EMBL" id="NRN68217.1"/>
    </source>
</evidence>
<feature type="transmembrane region" description="Helical" evidence="5">
    <location>
        <begin position="352"/>
        <end position="373"/>
    </location>
</feature>
<dbReference type="PIRSF" id="PIRSF006060">
    <property type="entry name" value="AA_transporter"/>
    <property type="match status" value="1"/>
</dbReference>
<comment type="caution">
    <text evidence="6">The sequence shown here is derived from an EMBL/GenBank/DDBJ whole genome shotgun (WGS) entry which is preliminary data.</text>
</comment>
<feature type="transmembrane region" description="Helical" evidence="5">
    <location>
        <begin position="52"/>
        <end position="72"/>
    </location>
</feature>
<evidence type="ECO:0000256" key="5">
    <source>
        <dbReference type="SAM" id="Phobius"/>
    </source>
</evidence>
<keyword evidence="3 5" id="KW-1133">Transmembrane helix</keyword>
<keyword evidence="2 5" id="KW-0812">Transmembrane</keyword>
<dbReference type="PANTHER" id="PTHR42770">
    <property type="entry name" value="AMINO ACID TRANSPORTER-RELATED"/>
    <property type="match status" value="1"/>
</dbReference>
<proteinExistence type="predicted"/>
<feature type="transmembrane region" description="Helical" evidence="5">
    <location>
        <begin position="132"/>
        <end position="149"/>
    </location>
</feature>
<dbReference type="Gene3D" id="1.20.1740.10">
    <property type="entry name" value="Amino acid/polyamine transporter I"/>
    <property type="match status" value="1"/>
</dbReference>
<feature type="transmembrane region" description="Helical" evidence="5">
    <location>
        <begin position="156"/>
        <end position="179"/>
    </location>
</feature>
<dbReference type="PANTHER" id="PTHR42770:SF7">
    <property type="entry name" value="MEMBRANE PROTEIN"/>
    <property type="match status" value="1"/>
</dbReference>
<reference evidence="6 7" key="1">
    <citation type="submission" date="2020-01" db="EMBL/GenBank/DDBJ databases">
        <title>Kibdelosporangium persica a novel Actinomycetes from a hot desert in Iran.</title>
        <authorList>
            <person name="Safaei N."/>
            <person name="Zaburannyi N."/>
            <person name="Mueller R."/>
            <person name="Wink J."/>
        </authorList>
    </citation>
    <scope>NUCLEOTIDE SEQUENCE [LARGE SCALE GENOMIC DNA]</scope>
    <source>
        <strain evidence="6 7">4NS15</strain>
    </source>
</reference>